<feature type="region of interest" description="Disordered" evidence="1">
    <location>
        <begin position="92"/>
        <end position="135"/>
    </location>
</feature>
<name>A0A7S0ES02_9CRYP</name>
<proteinExistence type="predicted"/>
<evidence type="ECO:0000256" key="2">
    <source>
        <dbReference type="SAM" id="SignalP"/>
    </source>
</evidence>
<reference evidence="3" key="1">
    <citation type="submission" date="2021-01" db="EMBL/GenBank/DDBJ databases">
        <authorList>
            <person name="Corre E."/>
            <person name="Pelletier E."/>
            <person name="Niang G."/>
            <person name="Scheremetjew M."/>
            <person name="Finn R."/>
            <person name="Kale V."/>
            <person name="Holt S."/>
            <person name="Cochrane G."/>
            <person name="Meng A."/>
            <person name="Brown T."/>
            <person name="Cohen L."/>
        </authorList>
    </citation>
    <scope>NUCLEOTIDE SEQUENCE</scope>
    <source>
        <strain evidence="3">CCMP325</strain>
    </source>
</reference>
<sequence>MGALVVCVLVAMQSSRTLTEELVEEEEALPEAPSISSTCIRSQDDCVVAVQGGSLKLSNVEFPNGKQNPGTADAVGYVNGKFVTGKIKLSPLEGPGVQKDGGSKKAAGRRSQQLKDVPAEESSDGETESDESNEEYKATLAAVEANIEERQKKVEEEAKKIAEAVTRVITSKEVSKKIADLAMDTAAEKEGPVEASLTGAVTGGVNGVGQFGYSSLPSGTQVPNCGTNCGKESERGGANIPPASSASTAFYSAWKAGGGQAGVVVPQTTVTLRPPMPRAAAPRFPPRPYFPLPAAPPAPVYVDTFPYQMPAMKARTSSLMQKMKQIAAATGNTNTASTQLKGQLPDPWQALQAYETAATN</sequence>
<protein>
    <submittedName>
        <fullName evidence="3">Uncharacterized protein</fullName>
    </submittedName>
</protein>
<dbReference type="AlphaFoldDB" id="A0A7S0ES02"/>
<evidence type="ECO:0000313" key="3">
    <source>
        <dbReference type="EMBL" id="CAD8492516.1"/>
    </source>
</evidence>
<feature type="chain" id="PRO_5030540850" evidence="2">
    <location>
        <begin position="20"/>
        <end position="360"/>
    </location>
</feature>
<organism evidence="3">
    <name type="scientific">Hanusia phi</name>
    <dbReference type="NCBI Taxonomy" id="3032"/>
    <lineage>
        <taxon>Eukaryota</taxon>
        <taxon>Cryptophyceae</taxon>
        <taxon>Pyrenomonadales</taxon>
        <taxon>Geminigeraceae</taxon>
        <taxon>Hanusia</taxon>
    </lineage>
</organism>
<dbReference type="EMBL" id="HBEO01022275">
    <property type="protein sequence ID" value="CAD8492516.1"/>
    <property type="molecule type" value="Transcribed_RNA"/>
</dbReference>
<feature type="signal peptide" evidence="2">
    <location>
        <begin position="1"/>
        <end position="19"/>
    </location>
</feature>
<accession>A0A7S0ES02</accession>
<evidence type="ECO:0000256" key="1">
    <source>
        <dbReference type="SAM" id="MobiDB-lite"/>
    </source>
</evidence>
<keyword evidence="2" id="KW-0732">Signal</keyword>
<gene>
    <name evidence="3" type="ORF">HPHI1048_LOCUS15080</name>
</gene>
<feature type="compositionally biased region" description="Acidic residues" evidence="1">
    <location>
        <begin position="119"/>
        <end position="133"/>
    </location>
</feature>